<organism evidence="1 2">
    <name type="scientific">Scylla paramamosain</name>
    <name type="common">Mud crab</name>
    <dbReference type="NCBI Taxonomy" id="85552"/>
    <lineage>
        <taxon>Eukaryota</taxon>
        <taxon>Metazoa</taxon>
        <taxon>Ecdysozoa</taxon>
        <taxon>Arthropoda</taxon>
        <taxon>Crustacea</taxon>
        <taxon>Multicrustacea</taxon>
        <taxon>Malacostraca</taxon>
        <taxon>Eumalacostraca</taxon>
        <taxon>Eucarida</taxon>
        <taxon>Decapoda</taxon>
        <taxon>Pleocyemata</taxon>
        <taxon>Brachyura</taxon>
        <taxon>Eubrachyura</taxon>
        <taxon>Portunoidea</taxon>
        <taxon>Portunidae</taxon>
        <taxon>Portuninae</taxon>
        <taxon>Scylla</taxon>
    </lineage>
</organism>
<protein>
    <recommendedName>
        <fullName evidence="3">Secreted protein</fullName>
    </recommendedName>
</protein>
<dbReference type="EMBL" id="JARAKH010000013">
    <property type="protein sequence ID" value="KAK8397737.1"/>
    <property type="molecule type" value="Genomic_DNA"/>
</dbReference>
<accession>A0AAW0UC92</accession>
<gene>
    <name evidence="1" type="ORF">O3P69_004488</name>
</gene>
<evidence type="ECO:0000313" key="1">
    <source>
        <dbReference type="EMBL" id="KAK8397737.1"/>
    </source>
</evidence>
<keyword evidence="2" id="KW-1185">Reference proteome</keyword>
<dbReference type="Proteomes" id="UP001487740">
    <property type="component" value="Unassembled WGS sequence"/>
</dbReference>
<reference evidence="1 2" key="1">
    <citation type="submission" date="2023-03" db="EMBL/GenBank/DDBJ databases">
        <title>High-quality genome of Scylla paramamosain provides insights in environmental adaptation.</title>
        <authorList>
            <person name="Zhang L."/>
        </authorList>
    </citation>
    <scope>NUCLEOTIDE SEQUENCE [LARGE SCALE GENOMIC DNA]</scope>
    <source>
        <strain evidence="1">LZ_2023a</strain>
        <tissue evidence="1">Muscle</tissue>
    </source>
</reference>
<evidence type="ECO:0000313" key="2">
    <source>
        <dbReference type="Proteomes" id="UP001487740"/>
    </source>
</evidence>
<sequence>MDVARRWRAGCIVTGRRGRLTKYRAGKRRLRLVLLPLLLADTGAAPPPLAHFPPHRRRCCCATPRLNTCPALPHKDEFAKKPPTGDLPPPFTSLTIALQGTPDPTGHGASKAPGSWWARRVPVQGRCHSVTVSECGHHSTVVWLVHSETDFGKVRQCK</sequence>
<evidence type="ECO:0008006" key="3">
    <source>
        <dbReference type="Google" id="ProtNLM"/>
    </source>
</evidence>
<comment type="caution">
    <text evidence="1">The sequence shown here is derived from an EMBL/GenBank/DDBJ whole genome shotgun (WGS) entry which is preliminary data.</text>
</comment>
<name>A0AAW0UC92_SCYPA</name>
<proteinExistence type="predicted"/>
<dbReference type="AlphaFoldDB" id="A0AAW0UC92"/>